<dbReference type="RefSeq" id="WP_201844087.1">
    <property type="nucleotide sequence ID" value="NZ_JAERRK010000035.1"/>
</dbReference>
<evidence type="ECO:0000313" key="2">
    <source>
        <dbReference type="EMBL" id="MBL1087548.1"/>
    </source>
</evidence>
<feature type="region of interest" description="Disordered" evidence="1">
    <location>
        <begin position="1"/>
        <end position="22"/>
    </location>
</feature>
<feature type="region of interest" description="Disordered" evidence="1">
    <location>
        <begin position="34"/>
        <end position="68"/>
    </location>
</feature>
<organism evidence="2 3">
    <name type="scientific">Streptomyces actinomycinicus</name>
    <dbReference type="NCBI Taxonomy" id="1695166"/>
    <lineage>
        <taxon>Bacteria</taxon>
        <taxon>Bacillati</taxon>
        <taxon>Actinomycetota</taxon>
        <taxon>Actinomycetes</taxon>
        <taxon>Kitasatosporales</taxon>
        <taxon>Streptomycetaceae</taxon>
        <taxon>Streptomyces</taxon>
    </lineage>
</organism>
<dbReference type="Proteomes" id="UP000661858">
    <property type="component" value="Unassembled WGS sequence"/>
</dbReference>
<reference evidence="2" key="1">
    <citation type="submission" date="2021-01" db="EMBL/GenBank/DDBJ databases">
        <title>WGS of actinomycetes isolated from Thailand.</title>
        <authorList>
            <person name="Thawai C."/>
        </authorList>
    </citation>
    <scope>NUCLEOTIDE SEQUENCE</scope>
    <source>
        <strain evidence="2">RCU-197</strain>
    </source>
</reference>
<evidence type="ECO:0000256" key="1">
    <source>
        <dbReference type="SAM" id="MobiDB-lite"/>
    </source>
</evidence>
<evidence type="ECO:0000313" key="3">
    <source>
        <dbReference type="Proteomes" id="UP000661858"/>
    </source>
</evidence>
<protein>
    <submittedName>
        <fullName evidence="2">Uncharacterized protein</fullName>
    </submittedName>
</protein>
<dbReference type="EMBL" id="JAERRK010000035">
    <property type="protein sequence ID" value="MBL1087548.1"/>
    <property type="molecule type" value="Genomic_DNA"/>
</dbReference>
<comment type="caution">
    <text evidence="2">The sequence shown here is derived from an EMBL/GenBank/DDBJ whole genome shotgun (WGS) entry which is preliminary data.</text>
</comment>
<name>A0A937ES19_9ACTN</name>
<keyword evidence="3" id="KW-1185">Reference proteome</keyword>
<sequence>MSSVEERLKAAGKALQETRRPFDVGAGLHRLAREAGYTATARPAPRQRTRRSSAADGGIPPAPEPVTS</sequence>
<gene>
    <name evidence="2" type="ORF">JK359_37390</name>
</gene>
<accession>A0A937ES19</accession>
<proteinExistence type="predicted"/>
<dbReference type="AlphaFoldDB" id="A0A937ES19"/>